<dbReference type="KEGG" id="oni:Osc7112_4714"/>
<dbReference type="UniPathway" id="UPA00148"/>
<keyword evidence="3 7" id="KW-0489">Methyltransferase</keyword>
<dbReference type="AlphaFoldDB" id="K9VM21"/>
<dbReference type="RefSeq" id="WP_015178237.1">
    <property type="nucleotide sequence ID" value="NC_019729.1"/>
</dbReference>
<reference evidence="7 8" key="1">
    <citation type="submission" date="2012-05" db="EMBL/GenBank/DDBJ databases">
        <title>Finished chromosome of genome of Oscillatoria sp. PCC 7112.</title>
        <authorList>
            <consortium name="US DOE Joint Genome Institute"/>
            <person name="Gugger M."/>
            <person name="Coursin T."/>
            <person name="Rippka R."/>
            <person name="Tandeau De Marsac N."/>
            <person name="Huntemann M."/>
            <person name="Wei C.-L."/>
            <person name="Han J."/>
            <person name="Detter J.C."/>
            <person name="Han C."/>
            <person name="Tapia R."/>
            <person name="Davenport K."/>
            <person name="Daligault H."/>
            <person name="Erkkila T."/>
            <person name="Gu W."/>
            <person name="Munk A.C.C."/>
            <person name="Teshima H."/>
            <person name="Xu Y."/>
            <person name="Chain P."/>
            <person name="Chen A."/>
            <person name="Krypides N."/>
            <person name="Mavromatis K."/>
            <person name="Markowitz V."/>
            <person name="Szeto E."/>
            <person name="Ivanova N."/>
            <person name="Mikhailova N."/>
            <person name="Ovchinnikova G."/>
            <person name="Pagani I."/>
            <person name="Pati A."/>
            <person name="Goodwin L."/>
            <person name="Peters L."/>
            <person name="Pitluck S."/>
            <person name="Woyke T."/>
            <person name="Kerfeld C."/>
        </authorList>
    </citation>
    <scope>NUCLEOTIDE SEQUENCE [LARGE SCALE GENOMIC DNA]</scope>
    <source>
        <strain evidence="7 8">PCC 7112</strain>
    </source>
</reference>
<dbReference type="InterPro" id="IPR006365">
    <property type="entry name" value="Cbl_synth_CobL"/>
</dbReference>
<evidence type="ECO:0000313" key="8">
    <source>
        <dbReference type="Proteomes" id="UP000010478"/>
    </source>
</evidence>
<dbReference type="NCBIfam" id="TIGR02469">
    <property type="entry name" value="CbiT"/>
    <property type="match status" value="1"/>
</dbReference>
<dbReference type="PANTHER" id="PTHR43182">
    <property type="entry name" value="COBALT-PRECORRIN-6B C(15)-METHYLTRANSFERASE (DECARBOXYLATING)"/>
    <property type="match status" value="1"/>
</dbReference>
<dbReference type="InterPro" id="IPR050714">
    <property type="entry name" value="Cobalamin_biosynth_MTase"/>
</dbReference>
<dbReference type="EMBL" id="CP003614">
    <property type="protein sequence ID" value="AFZ09001.1"/>
    <property type="molecule type" value="Genomic_DNA"/>
</dbReference>
<dbReference type="CDD" id="cd11644">
    <property type="entry name" value="Precorrin-6Y-MT"/>
    <property type="match status" value="1"/>
</dbReference>
<keyword evidence="8" id="KW-1185">Reference proteome</keyword>
<dbReference type="GO" id="GO:0046025">
    <property type="term" value="F:precorrin-6Y C5,15-methyltransferase (decarboxylating) activity"/>
    <property type="evidence" value="ECO:0007669"/>
    <property type="project" value="UniProtKB-EC"/>
</dbReference>
<name>K9VM21_9CYAN</name>
<dbReference type="InterPro" id="IPR014008">
    <property type="entry name" value="Cbl_synth_MTase_CbiT"/>
</dbReference>
<dbReference type="PATRIC" id="fig|179408.3.peg.5856"/>
<dbReference type="SUPFAM" id="SSF53335">
    <property type="entry name" value="S-adenosyl-L-methionine-dependent methyltransferases"/>
    <property type="match status" value="1"/>
</dbReference>
<comment type="pathway">
    <text evidence="1">Cofactor biosynthesis; adenosylcobalamin biosynthesis.</text>
</comment>
<dbReference type="GO" id="GO:0009236">
    <property type="term" value="P:cobalamin biosynthetic process"/>
    <property type="evidence" value="ECO:0007669"/>
    <property type="project" value="UniProtKB-UniPathway"/>
</dbReference>
<dbReference type="InterPro" id="IPR014777">
    <property type="entry name" value="4pyrrole_Mease_sub1"/>
</dbReference>
<dbReference type="eggNOG" id="COG2241">
    <property type="taxonomic scope" value="Bacteria"/>
</dbReference>
<evidence type="ECO:0000256" key="2">
    <source>
        <dbReference type="ARBA" id="ARBA00022573"/>
    </source>
</evidence>
<evidence type="ECO:0000256" key="4">
    <source>
        <dbReference type="ARBA" id="ARBA00022679"/>
    </source>
</evidence>
<dbReference type="STRING" id="179408.Osc7112_4714"/>
<keyword evidence="2" id="KW-0169">Cobalamin biosynthesis</keyword>
<evidence type="ECO:0000259" key="6">
    <source>
        <dbReference type="Pfam" id="PF00590"/>
    </source>
</evidence>
<dbReference type="PIRSF" id="PIRSF036428">
    <property type="entry name" value="CobL"/>
    <property type="match status" value="1"/>
</dbReference>
<dbReference type="InterPro" id="IPR000878">
    <property type="entry name" value="4pyrrol_Mease"/>
</dbReference>
<dbReference type="Gene3D" id="3.40.1010.10">
    <property type="entry name" value="Cobalt-precorrin-4 Transmethylase, Domain 1"/>
    <property type="match status" value="1"/>
</dbReference>
<dbReference type="Proteomes" id="UP000010478">
    <property type="component" value="Chromosome"/>
</dbReference>
<dbReference type="EC" id="2.1.1.132" evidence="7"/>
<keyword evidence="5" id="KW-0949">S-adenosyl-L-methionine</keyword>
<organism evidence="7 8">
    <name type="scientific">Phormidium nigroviride PCC 7112</name>
    <dbReference type="NCBI Taxonomy" id="179408"/>
    <lineage>
        <taxon>Bacteria</taxon>
        <taxon>Bacillati</taxon>
        <taxon>Cyanobacteriota</taxon>
        <taxon>Cyanophyceae</taxon>
        <taxon>Oscillatoriophycideae</taxon>
        <taxon>Oscillatoriales</taxon>
        <taxon>Oscillatoriaceae</taxon>
        <taxon>Phormidium</taxon>
    </lineage>
</organism>
<dbReference type="NCBIfam" id="TIGR02467">
    <property type="entry name" value="CbiE"/>
    <property type="match status" value="1"/>
</dbReference>
<dbReference type="PANTHER" id="PTHR43182:SF1">
    <property type="entry name" value="COBALT-PRECORRIN-7 C(5)-METHYLTRANSFERASE"/>
    <property type="match status" value="1"/>
</dbReference>
<evidence type="ECO:0000256" key="5">
    <source>
        <dbReference type="ARBA" id="ARBA00022691"/>
    </source>
</evidence>
<protein>
    <submittedName>
        <fullName evidence="7">Precorrin-6Y C5,15-methyltransferase (Decarboxylating)</fullName>
        <ecNumber evidence="7">2.1.1.132</ecNumber>
    </submittedName>
</protein>
<dbReference type="GO" id="GO:0032259">
    <property type="term" value="P:methylation"/>
    <property type="evidence" value="ECO:0007669"/>
    <property type="project" value="UniProtKB-KW"/>
</dbReference>
<dbReference type="eggNOG" id="COG2242">
    <property type="taxonomic scope" value="Bacteria"/>
</dbReference>
<gene>
    <name evidence="7" type="ORF">Osc7112_4714</name>
</gene>
<dbReference type="CDD" id="cd02440">
    <property type="entry name" value="AdoMet_MTases"/>
    <property type="match status" value="1"/>
</dbReference>
<keyword evidence="4 7" id="KW-0808">Transferase</keyword>
<dbReference type="GO" id="GO:0008276">
    <property type="term" value="F:protein methyltransferase activity"/>
    <property type="evidence" value="ECO:0007669"/>
    <property type="project" value="InterPro"/>
</dbReference>
<dbReference type="InterPro" id="IPR029063">
    <property type="entry name" value="SAM-dependent_MTases_sf"/>
</dbReference>
<dbReference type="SUPFAM" id="SSF53790">
    <property type="entry name" value="Tetrapyrrole methylase"/>
    <property type="match status" value="1"/>
</dbReference>
<proteinExistence type="predicted"/>
<dbReference type="InterPro" id="IPR012818">
    <property type="entry name" value="CbiE"/>
</dbReference>
<feature type="domain" description="Tetrapyrrole methylase" evidence="6">
    <location>
        <begin position="25"/>
        <end position="206"/>
    </location>
</feature>
<dbReference type="Gene3D" id="3.40.50.150">
    <property type="entry name" value="Vaccinia Virus protein VP39"/>
    <property type="match status" value="1"/>
</dbReference>
<accession>K9VM21</accession>
<dbReference type="HOGENOM" id="CLU_031955_0_0_3"/>
<sequence length="422" mass="45020">MTIEFDDSDAAGNEISGKDSMHKWLSVVGIGEDGLSGLSAIARSLLSRSQVVVGGARHLAMLPTDDTREQLVWASPLQTTVDEIIRRRGQSVCVLASGDPMCHGIGVTLSRQIPISEMTVIPAASAFSLACARLGWPLAQVETFSLTNRPIASIALALSPGARLLVLSADRHTPAKVAQLLTQQGFGSSLMTVFERMGSESERRSEGVAAAWNAADLADLNAIAIAVAADRQTLILPRTAGLPDAAYRHDGQLTKREVRAVTLSALAPVPGELLWDVGAGCGSIAIEWMRSHPRCRAIAIERHPTRLQYIAENASIFGVPELEIVAGEAPEALTNLPQPDAIFIGGGVTGESVLETCWNALGESGRLVVNAVTIESELKVLQWHDRYGGELIRIGIQRVGAIGSFQGWKPLAPVTQWAVVKR</sequence>
<evidence type="ECO:0000256" key="3">
    <source>
        <dbReference type="ARBA" id="ARBA00022603"/>
    </source>
</evidence>
<dbReference type="InterPro" id="IPR035996">
    <property type="entry name" value="4pyrrol_Methylase_sf"/>
</dbReference>
<evidence type="ECO:0000313" key="7">
    <source>
        <dbReference type="EMBL" id="AFZ09001.1"/>
    </source>
</evidence>
<evidence type="ECO:0000256" key="1">
    <source>
        <dbReference type="ARBA" id="ARBA00004953"/>
    </source>
</evidence>
<dbReference type="Pfam" id="PF00590">
    <property type="entry name" value="TP_methylase"/>
    <property type="match status" value="1"/>
</dbReference>